<dbReference type="SUPFAM" id="SSF55856">
    <property type="entry name" value="Cytochrome b5-like heme/steroid binding domain"/>
    <property type="match status" value="1"/>
</dbReference>
<dbReference type="RefSeq" id="XP_002173985.1">
    <property type="nucleotide sequence ID" value="XM_002173949.2"/>
</dbReference>
<dbReference type="Pfam" id="PF00173">
    <property type="entry name" value="Cyt-b5"/>
    <property type="match status" value="1"/>
</dbReference>
<protein>
    <submittedName>
        <fullName evidence="6">Cytochrome b5 reductase</fullName>
    </submittedName>
</protein>
<comment type="similarity">
    <text evidence="4">Belongs to the cytochrome b5 family.</text>
</comment>
<dbReference type="GO" id="GO:0004128">
    <property type="term" value="F:cytochrome-b5 reductase activity, acting on NAD(P)H"/>
    <property type="evidence" value="ECO:0000318"/>
    <property type="project" value="GO_Central"/>
</dbReference>
<evidence type="ECO:0000313" key="6">
    <source>
        <dbReference type="EMBL" id="EEB07692.1"/>
    </source>
</evidence>
<evidence type="ECO:0000256" key="3">
    <source>
        <dbReference type="ARBA" id="ARBA00023004"/>
    </source>
</evidence>
<dbReference type="GeneID" id="7049456"/>
<feature type="domain" description="Cytochrome b5 heme-binding" evidence="5">
    <location>
        <begin position="48"/>
        <end position="124"/>
    </location>
</feature>
<dbReference type="HOGENOM" id="CLU_046313_2_3_1"/>
<evidence type="ECO:0000313" key="7">
    <source>
        <dbReference type="Proteomes" id="UP000001744"/>
    </source>
</evidence>
<dbReference type="FunFam" id="3.10.120.10:FF:000001">
    <property type="entry name" value="Cytochrome b5 reductase 4"/>
    <property type="match status" value="1"/>
</dbReference>
<dbReference type="AlphaFoldDB" id="B6K171"/>
<dbReference type="PROSITE" id="PS50255">
    <property type="entry name" value="CYTOCHROME_B5_2"/>
    <property type="match status" value="1"/>
</dbReference>
<dbReference type="eggNOG" id="KOG0536">
    <property type="taxonomic scope" value="Eukaryota"/>
</dbReference>
<evidence type="ECO:0000256" key="4">
    <source>
        <dbReference type="RuleBase" id="RU362121"/>
    </source>
</evidence>
<sequence>MGYLGRKLAVSNRLRSQREPVALAAGHSPLDWARLVASKQNLSGVPTIIKVSKEELAKHNKPDDCWMCIKGKVYNITPYLQFHPGGVGDLIDYAGQDATNKFMETHAWVNEEALLRNCLVGFLV</sequence>
<dbReference type="JaponicusDB" id="SJAG_02794"/>
<dbReference type="GO" id="GO:0005737">
    <property type="term" value="C:cytoplasm"/>
    <property type="evidence" value="ECO:0000318"/>
    <property type="project" value="GO_Central"/>
</dbReference>
<dbReference type="GO" id="GO:0046872">
    <property type="term" value="F:metal ion binding"/>
    <property type="evidence" value="ECO:0007669"/>
    <property type="project" value="UniProtKB-UniRule"/>
</dbReference>
<dbReference type="Proteomes" id="UP000001744">
    <property type="component" value="Unassembled WGS sequence"/>
</dbReference>
<dbReference type="OrthoDB" id="432299at2759"/>
<dbReference type="PROSITE" id="PS00191">
    <property type="entry name" value="CYTOCHROME_B5_1"/>
    <property type="match status" value="1"/>
</dbReference>
<proteinExistence type="inferred from homology"/>
<keyword evidence="1 4" id="KW-0349">Heme</keyword>
<dbReference type="STRING" id="402676.B6K171"/>
<evidence type="ECO:0000256" key="2">
    <source>
        <dbReference type="ARBA" id="ARBA00022723"/>
    </source>
</evidence>
<evidence type="ECO:0000259" key="5">
    <source>
        <dbReference type="PROSITE" id="PS50255"/>
    </source>
</evidence>
<keyword evidence="3 4" id="KW-0408">Iron</keyword>
<dbReference type="EMBL" id="KE651166">
    <property type="protein sequence ID" value="EEB07692.1"/>
    <property type="molecule type" value="Genomic_DNA"/>
</dbReference>
<evidence type="ECO:0000256" key="1">
    <source>
        <dbReference type="ARBA" id="ARBA00022617"/>
    </source>
</evidence>
<dbReference type="VEuPathDB" id="FungiDB:SJAG_02794"/>
<gene>
    <name evidence="6" type="ORF">SJAG_02794</name>
</gene>
<dbReference type="PANTHER" id="PTHR46237:SF1">
    <property type="entry name" value="CYTOCHROME B5 REDUCTASE 4"/>
    <property type="match status" value="1"/>
</dbReference>
<dbReference type="Gene3D" id="3.10.120.10">
    <property type="entry name" value="Cytochrome b5-like heme/steroid binding domain"/>
    <property type="match status" value="1"/>
</dbReference>
<keyword evidence="2 4" id="KW-0479">Metal-binding</keyword>
<accession>B6K171</accession>
<dbReference type="InterPro" id="IPR051872">
    <property type="entry name" value="Cytochrome_b5/Flavoprotein_Rdt"/>
</dbReference>
<dbReference type="PANTHER" id="PTHR46237">
    <property type="entry name" value="CYTOCHROME B5 REDUCTASE 4 FAMILY MEMBER"/>
    <property type="match status" value="1"/>
</dbReference>
<name>B6K171_SCHJY</name>
<dbReference type="PRINTS" id="PR00363">
    <property type="entry name" value="CYTOCHROMEB5"/>
</dbReference>
<dbReference type="GO" id="GO:0020037">
    <property type="term" value="F:heme binding"/>
    <property type="evidence" value="ECO:0000318"/>
    <property type="project" value="GO_Central"/>
</dbReference>
<dbReference type="InterPro" id="IPR036400">
    <property type="entry name" value="Cyt_B5-like_heme/steroid_sf"/>
</dbReference>
<reference evidence="6 7" key="1">
    <citation type="journal article" date="2011" name="Science">
        <title>Comparative functional genomics of the fission yeasts.</title>
        <authorList>
            <person name="Rhind N."/>
            <person name="Chen Z."/>
            <person name="Yassour M."/>
            <person name="Thompson D.A."/>
            <person name="Haas B.J."/>
            <person name="Habib N."/>
            <person name="Wapinski I."/>
            <person name="Roy S."/>
            <person name="Lin M.F."/>
            <person name="Heiman D.I."/>
            <person name="Young S.K."/>
            <person name="Furuya K."/>
            <person name="Guo Y."/>
            <person name="Pidoux A."/>
            <person name="Chen H.M."/>
            <person name="Robbertse B."/>
            <person name="Goldberg J.M."/>
            <person name="Aoki K."/>
            <person name="Bayne E.H."/>
            <person name="Berlin A.M."/>
            <person name="Desjardins C.A."/>
            <person name="Dobbs E."/>
            <person name="Dukaj L."/>
            <person name="Fan L."/>
            <person name="FitzGerald M.G."/>
            <person name="French C."/>
            <person name="Gujja S."/>
            <person name="Hansen K."/>
            <person name="Keifenheim D."/>
            <person name="Levin J.Z."/>
            <person name="Mosher R.A."/>
            <person name="Mueller C.A."/>
            <person name="Pfiffner J."/>
            <person name="Priest M."/>
            <person name="Russ C."/>
            <person name="Smialowska A."/>
            <person name="Swoboda P."/>
            <person name="Sykes S.M."/>
            <person name="Vaughn M."/>
            <person name="Vengrova S."/>
            <person name="Yoder R."/>
            <person name="Zeng Q."/>
            <person name="Allshire R."/>
            <person name="Baulcombe D."/>
            <person name="Birren B.W."/>
            <person name="Brown W."/>
            <person name="Ekwall K."/>
            <person name="Kellis M."/>
            <person name="Leatherwood J."/>
            <person name="Levin H."/>
            <person name="Margalit H."/>
            <person name="Martienssen R."/>
            <person name="Nieduszynski C.A."/>
            <person name="Spatafora J.W."/>
            <person name="Friedman N."/>
            <person name="Dalgaard J.Z."/>
            <person name="Baumann P."/>
            <person name="Niki H."/>
            <person name="Regev A."/>
            <person name="Nusbaum C."/>
        </authorList>
    </citation>
    <scope>NUCLEOTIDE SEQUENCE [LARGE SCALE GENOMIC DNA]</scope>
    <source>
        <strain evidence="7">yFS275 / FY16936</strain>
    </source>
</reference>
<dbReference type="OMA" id="RNCFIGY"/>
<dbReference type="SMART" id="SM01117">
    <property type="entry name" value="Cyt-b5"/>
    <property type="match status" value="1"/>
</dbReference>
<organism evidence="6 7">
    <name type="scientific">Schizosaccharomyces japonicus (strain yFS275 / FY16936)</name>
    <name type="common">Fission yeast</name>
    <dbReference type="NCBI Taxonomy" id="402676"/>
    <lineage>
        <taxon>Eukaryota</taxon>
        <taxon>Fungi</taxon>
        <taxon>Dikarya</taxon>
        <taxon>Ascomycota</taxon>
        <taxon>Taphrinomycotina</taxon>
        <taxon>Schizosaccharomycetes</taxon>
        <taxon>Schizosaccharomycetales</taxon>
        <taxon>Schizosaccharomycetaceae</taxon>
        <taxon>Schizosaccharomyces</taxon>
    </lineage>
</organism>
<dbReference type="InterPro" id="IPR018506">
    <property type="entry name" value="Cyt_B5_heme-BS"/>
</dbReference>
<dbReference type="InterPro" id="IPR001199">
    <property type="entry name" value="Cyt_B5-like_heme/steroid-bd"/>
</dbReference>
<keyword evidence="7" id="KW-1185">Reference proteome</keyword>